<comment type="caution">
    <text evidence="15">The sequence shown here is derived from an EMBL/GenBank/DDBJ whole genome shotgun (WGS) entry which is preliminary data.</text>
</comment>
<dbReference type="PANTHER" id="PTHR12066:SF0">
    <property type="entry name" value="TELOMERASE REVERSE TRANSCRIPTASE"/>
    <property type="match status" value="1"/>
</dbReference>
<dbReference type="GO" id="GO:0070034">
    <property type="term" value="F:telomerase RNA binding"/>
    <property type="evidence" value="ECO:0007669"/>
    <property type="project" value="TreeGrafter"/>
</dbReference>
<dbReference type="InterPro" id="IPR000477">
    <property type="entry name" value="RT_dom"/>
</dbReference>
<keyword evidence="4 13" id="KW-0158">Chromosome</keyword>
<dbReference type="PROSITE" id="PS50878">
    <property type="entry name" value="RT_POL"/>
    <property type="match status" value="1"/>
</dbReference>
<keyword evidence="6 13" id="KW-0548">Nucleotidyltransferase</keyword>
<organism evidence="15 16">
    <name type="scientific">Coptis chinensis</name>
    <dbReference type="NCBI Taxonomy" id="261450"/>
    <lineage>
        <taxon>Eukaryota</taxon>
        <taxon>Viridiplantae</taxon>
        <taxon>Streptophyta</taxon>
        <taxon>Embryophyta</taxon>
        <taxon>Tracheophyta</taxon>
        <taxon>Spermatophyta</taxon>
        <taxon>Magnoliopsida</taxon>
        <taxon>Ranunculales</taxon>
        <taxon>Ranunculaceae</taxon>
        <taxon>Coptidoideae</taxon>
        <taxon>Coptis</taxon>
    </lineage>
</organism>
<comment type="similarity">
    <text evidence="1 13">Belongs to the reverse transcriptase family. Telomerase subfamily.</text>
</comment>
<dbReference type="EC" id="2.7.7.49" evidence="2 13"/>
<protein>
    <recommendedName>
        <fullName evidence="3 13">Telomerase reverse transcriptase</fullName>
        <ecNumber evidence="2 13">2.7.7.49</ecNumber>
    </recommendedName>
    <alternativeName>
        <fullName evidence="13">Telomerase catalytic subunit</fullName>
    </alternativeName>
</protein>
<keyword evidence="10 13" id="KW-0695">RNA-directed DNA polymerase</keyword>
<dbReference type="PRINTS" id="PR01365">
    <property type="entry name" value="TELOMERASERT"/>
</dbReference>
<evidence type="ECO:0000256" key="9">
    <source>
        <dbReference type="ARBA" id="ARBA00022895"/>
    </source>
</evidence>
<evidence type="ECO:0000256" key="5">
    <source>
        <dbReference type="ARBA" id="ARBA00022679"/>
    </source>
</evidence>
<dbReference type="CDD" id="cd01648">
    <property type="entry name" value="TERT"/>
    <property type="match status" value="1"/>
</dbReference>
<dbReference type="SMART" id="SM00975">
    <property type="entry name" value="Telomerase_RBD"/>
    <property type="match status" value="1"/>
</dbReference>
<evidence type="ECO:0000256" key="2">
    <source>
        <dbReference type="ARBA" id="ARBA00012493"/>
    </source>
</evidence>
<evidence type="ECO:0000256" key="4">
    <source>
        <dbReference type="ARBA" id="ARBA00022454"/>
    </source>
</evidence>
<dbReference type="GO" id="GO:0003720">
    <property type="term" value="F:telomerase activity"/>
    <property type="evidence" value="ECO:0007669"/>
    <property type="project" value="InterPro"/>
</dbReference>
<evidence type="ECO:0000313" key="15">
    <source>
        <dbReference type="EMBL" id="KAF9600096.1"/>
    </source>
</evidence>
<dbReference type="Gene3D" id="3.30.70.2630">
    <property type="match status" value="1"/>
</dbReference>
<dbReference type="GO" id="GO:0000781">
    <property type="term" value="C:chromosome, telomeric region"/>
    <property type="evidence" value="ECO:0007669"/>
    <property type="project" value="UniProtKB-SubCell"/>
</dbReference>
<evidence type="ECO:0000256" key="7">
    <source>
        <dbReference type="ARBA" id="ARBA00022723"/>
    </source>
</evidence>
<name>A0A835HJF0_9MAGN</name>
<dbReference type="OrthoDB" id="289721at2759"/>
<reference evidence="15 16" key="1">
    <citation type="submission" date="2020-10" db="EMBL/GenBank/DDBJ databases">
        <title>The Coptis chinensis genome and diversification of protoberbering-type alkaloids.</title>
        <authorList>
            <person name="Wang B."/>
            <person name="Shu S."/>
            <person name="Song C."/>
            <person name="Liu Y."/>
        </authorList>
    </citation>
    <scope>NUCLEOTIDE SEQUENCE [LARGE SCALE GENOMIC DNA]</scope>
    <source>
        <strain evidence="15">HL-2020</strain>
        <tissue evidence="15">Leaf</tissue>
    </source>
</reference>
<keyword evidence="7 13" id="KW-0479">Metal-binding</keyword>
<dbReference type="GO" id="GO:0000333">
    <property type="term" value="C:telomerase catalytic core complex"/>
    <property type="evidence" value="ECO:0007669"/>
    <property type="project" value="TreeGrafter"/>
</dbReference>
<dbReference type="EMBL" id="JADFTS010000006">
    <property type="protein sequence ID" value="KAF9600096.1"/>
    <property type="molecule type" value="Genomic_DNA"/>
</dbReference>
<sequence>MVIGSKVKQRPKLAMLKREEKNNASGLLEIFHSLRKLLKCLLHKVRICHHSKLMDKHYTVEALEMSTMGEAEPMLKKDCIQPLENSSLHVNLLQQKLCQRSSRAFDHNFKHGRYCLKSQVVSFIWNVCRSIVPLELVGAPSNWRALRRNISKFVHLRKFENFSLKQCMHGLKTSCVPLLSNWYSSCYMNNHAPETGEKLINDYQKFSEVMAILKNNLFSYWIYWLFSRLVVPIVQSSFYVTEVEGGKLDMFYYRKPTWEKMSSKGVTCLREQNYRLLSDKSLSSILRKNSFGFSKVRFCPKENGMRVLANLKASSKFPIRSHLQKSSHNTQSCFKPVNDVLRDLGAVLKGLKMKNPEKLGSSVFNYNDVYKKLCPFLSGLKSRSSTVPSVYIVICDISKAFDSVNQDKLLSVMKDVMLNEEYLLQFSSEVVCTKKCLWVHYGQKLLDPTMGTATMKSAPSVPFRVLHRVLTNQETSKMVWKAQLYQDLYQHVKWNMLLLEKQFYLQEVGIPQGSAVSSLLCSYYYAHMERNVIFPFLEKIQEPHTSKSAKTNLSGELICQSNGPTEKDEEQNTPTGPEHALLRFIDDFLFISTSKEQATSFFTRLQRGFRDYSCFINESKSCMNFDLGELSGLPSKKMYMGDDGISFLPWSGLLINFCTLEIQADYTRYLNIHVSSTLTVQWQNKPSCYLKDKLCSYLQPKCHPIFYDSNINSAATVRLNIYQAFLLCSMKFHCYVCNLSKVCTLQAEQYYEMIMSSLRYMHRLIRRRIFTVNGTGVHPVLHLKKIEVLWLGLKAYIRVLEKKQPRHSRLLYLLRSEMLGFLEVESASLRYATDDSHSSLFWKIKY</sequence>
<dbReference type="InterPro" id="IPR049139">
    <property type="entry name" value="TERT_C"/>
</dbReference>
<keyword evidence="5 13" id="KW-0808">Transferase</keyword>
<dbReference type="Gene3D" id="1.10.132.70">
    <property type="match status" value="1"/>
</dbReference>
<evidence type="ECO:0000256" key="6">
    <source>
        <dbReference type="ARBA" id="ARBA00022695"/>
    </source>
</evidence>
<keyword evidence="16" id="KW-1185">Reference proteome</keyword>
<dbReference type="InterPro" id="IPR021891">
    <property type="entry name" value="Telomerase_RBD"/>
</dbReference>
<dbReference type="GO" id="GO:0007004">
    <property type="term" value="P:telomere maintenance via telomerase"/>
    <property type="evidence" value="ECO:0007669"/>
    <property type="project" value="TreeGrafter"/>
</dbReference>
<evidence type="ECO:0000256" key="11">
    <source>
        <dbReference type="ARBA" id="ARBA00023242"/>
    </source>
</evidence>
<evidence type="ECO:0000256" key="3">
    <source>
        <dbReference type="ARBA" id="ARBA00016182"/>
    </source>
</evidence>
<gene>
    <name evidence="15" type="ORF">IFM89_002569</name>
</gene>
<evidence type="ECO:0000256" key="13">
    <source>
        <dbReference type="RuleBase" id="RU365061"/>
    </source>
</evidence>
<dbReference type="Pfam" id="PF12009">
    <property type="entry name" value="Telomerase_RBD"/>
    <property type="match status" value="1"/>
</dbReference>
<feature type="domain" description="Reverse transcriptase" evidence="14">
    <location>
        <begin position="280"/>
        <end position="655"/>
    </location>
</feature>
<keyword evidence="8 13" id="KW-0460">Magnesium</keyword>
<accession>A0A835HJF0</accession>
<evidence type="ECO:0000259" key="14">
    <source>
        <dbReference type="PROSITE" id="PS50878"/>
    </source>
</evidence>
<comment type="catalytic activity">
    <reaction evidence="12 13">
        <text>DNA(n) + a 2'-deoxyribonucleoside 5'-triphosphate = DNA(n+1) + diphosphate</text>
        <dbReference type="Rhea" id="RHEA:22508"/>
        <dbReference type="Rhea" id="RHEA-COMP:17339"/>
        <dbReference type="Rhea" id="RHEA-COMP:17340"/>
        <dbReference type="ChEBI" id="CHEBI:33019"/>
        <dbReference type="ChEBI" id="CHEBI:61560"/>
        <dbReference type="ChEBI" id="CHEBI:173112"/>
        <dbReference type="EC" id="2.7.7.49"/>
    </reaction>
</comment>
<dbReference type="GO" id="GO:0042162">
    <property type="term" value="F:telomeric DNA binding"/>
    <property type="evidence" value="ECO:0007669"/>
    <property type="project" value="TreeGrafter"/>
</dbReference>
<dbReference type="Gene3D" id="1.10.357.90">
    <property type="match status" value="1"/>
</dbReference>
<dbReference type="FunFam" id="3.30.70.2630:FF:000002">
    <property type="entry name" value="Telomerase reverse transcriptase"/>
    <property type="match status" value="1"/>
</dbReference>
<keyword evidence="9 13" id="KW-0779">Telomere</keyword>
<evidence type="ECO:0000256" key="10">
    <source>
        <dbReference type="ARBA" id="ARBA00022918"/>
    </source>
</evidence>
<dbReference type="PANTHER" id="PTHR12066">
    <property type="entry name" value="TELOMERASE REVERSE TRANSCRIPTASE"/>
    <property type="match status" value="1"/>
</dbReference>
<dbReference type="GO" id="GO:0046872">
    <property type="term" value="F:metal ion binding"/>
    <property type="evidence" value="ECO:0007669"/>
    <property type="project" value="UniProtKB-KW"/>
</dbReference>
<dbReference type="InterPro" id="IPR003545">
    <property type="entry name" value="Telomerase_RT"/>
</dbReference>
<keyword evidence="11 13" id="KW-0539">Nucleus</keyword>
<dbReference type="AlphaFoldDB" id="A0A835HJF0"/>
<dbReference type="Pfam" id="PF00078">
    <property type="entry name" value="RVT_1"/>
    <property type="match status" value="1"/>
</dbReference>
<dbReference type="InterPro" id="IPR043502">
    <property type="entry name" value="DNA/RNA_pol_sf"/>
</dbReference>
<comment type="function">
    <text evidence="13">Telomerase is a ribonucleoprotein enzyme essential for the replication of chromosome termini in most eukaryotes. It elongates telomeres. It is a reverse transcriptase that adds simple sequence repeats to chromosome ends by copying a template sequence within the RNA component of the enzyme.</text>
</comment>
<comment type="subcellular location">
    <subcellularLocation>
        <location evidence="13">Nucleus</location>
    </subcellularLocation>
    <subcellularLocation>
        <location evidence="13">Chromosome</location>
        <location evidence="13">Telomere</location>
    </subcellularLocation>
</comment>
<dbReference type="SUPFAM" id="SSF56672">
    <property type="entry name" value="DNA/RNA polymerases"/>
    <property type="match status" value="1"/>
</dbReference>
<evidence type="ECO:0000256" key="12">
    <source>
        <dbReference type="ARBA" id="ARBA00048173"/>
    </source>
</evidence>
<proteinExistence type="inferred from homology"/>
<dbReference type="Pfam" id="PF21399">
    <property type="entry name" value="TERT_C"/>
    <property type="match status" value="1"/>
</dbReference>
<evidence type="ECO:0000313" key="16">
    <source>
        <dbReference type="Proteomes" id="UP000631114"/>
    </source>
</evidence>
<dbReference type="Proteomes" id="UP000631114">
    <property type="component" value="Unassembled WGS sequence"/>
</dbReference>
<evidence type="ECO:0000256" key="1">
    <source>
        <dbReference type="ARBA" id="ARBA00008001"/>
    </source>
</evidence>
<evidence type="ECO:0000256" key="8">
    <source>
        <dbReference type="ARBA" id="ARBA00022842"/>
    </source>
</evidence>